<reference evidence="1 2" key="1">
    <citation type="submission" date="2017-11" db="EMBL/GenBank/DDBJ databases">
        <title>De novo assembly and phasing of dikaryotic genomes from two isolates of Puccinia coronata f. sp. avenae, the causal agent of oat crown rust.</title>
        <authorList>
            <person name="Miller M.E."/>
            <person name="Zhang Y."/>
            <person name="Omidvar V."/>
            <person name="Sperschneider J."/>
            <person name="Schwessinger B."/>
            <person name="Raley C."/>
            <person name="Palmer J.M."/>
            <person name="Garnica D."/>
            <person name="Upadhyaya N."/>
            <person name="Rathjen J."/>
            <person name="Taylor J.M."/>
            <person name="Park R.F."/>
            <person name="Dodds P.N."/>
            <person name="Hirsch C.D."/>
            <person name="Kianian S.F."/>
            <person name="Figueroa M."/>
        </authorList>
    </citation>
    <scope>NUCLEOTIDE SEQUENCE [LARGE SCALE GENOMIC DNA]</scope>
    <source>
        <strain evidence="1">12NC29</strain>
    </source>
</reference>
<dbReference type="AlphaFoldDB" id="A0A2N5U5B7"/>
<sequence length="62" mass="6869">MGTQAIEFLFDHLDAHLSVLTLPEKLAQMVASEFTLDATIRFKLGRWATDGLAPEFESDGCI</sequence>
<organism evidence="1 2">
    <name type="scientific">Puccinia coronata f. sp. avenae</name>
    <dbReference type="NCBI Taxonomy" id="200324"/>
    <lineage>
        <taxon>Eukaryota</taxon>
        <taxon>Fungi</taxon>
        <taxon>Dikarya</taxon>
        <taxon>Basidiomycota</taxon>
        <taxon>Pucciniomycotina</taxon>
        <taxon>Pucciniomycetes</taxon>
        <taxon>Pucciniales</taxon>
        <taxon>Pucciniaceae</taxon>
        <taxon>Puccinia</taxon>
    </lineage>
</organism>
<evidence type="ECO:0000313" key="2">
    <source>
        <dbReference type="Proteomes" id="UP000235388"/>
    </source>
</evidence>
<gene>
    <name evidence="1" type="ORF">PCANC_17118</name>
</gene>
<evidence type="ECO:0000313" key="1">
    <source>
        <dbReference type="EMBL" id="PLW32906.1"/>
    </source>
</evidence>
<proteinExistence type="predicted"/>
<comment type="caution">
    <text evidence="1">The sequence shown here is derived from an EMBL/GenBank/DDBJ whole genome shotgun (WGS) entry which is preliminary data.</text>
</comment>
<dbReference type="Proteomes" id="UP000235388">
    <property type="component" value="Unassembled WGS sequence"/>
</dbReference>
<name>A0A2N5U5B7_9BASI</name>
<dbReference type="EMBL" id="PGCJ01000312">
    <property type="protein sequence ID" value="PLW32906.1"/>
    <property type="molecule type" value="Genomic_DNA"/>
</dbReference>
<protein>
    <submittedName>
        <fullName evidence="1">Uncharacterized protein</fullName>
    </submittedName>
</protein>
<accession>A0A2N5U5B7</accession>
<keyword evidence="2" id="KW-1185">Reference proteome</keyword>